<evidence type="ECO:0000256" key="1">
    <source>
        <dbReference type="SAM" id="Phobius"/>
    </source>
</evidence>
<feature type="transmembrane region" description="Helical" evidence="1">
    <location>
        <begin position="30"/>
        <end position="49"/>
    </location>
</feature>
<keyword evidence="1" id="KW-0472">Membrane</keyword>
<keyword evidence="1" id="KW-1133">Transmembrane helix</keyword>
<dbReference type="OrthoDB" id="2679959at2"/>
<feature type="transmembrane region" description="Helical" evidence="1">
    <location>
        <begin position="7"/>
        <end position="24"/>
    </location>
</feature>
<organism evidence="2 3">
    <name type="scientific">Lysinibacillus xylanilyticus</name>
    <dbReference type="NCBI Taxonomy" id="582475"/>
    <lineage>
        <taxon>Bacteria</taxon>
        <taxon>Bacillati</taxon>
        <taxon>Bacillota</taxon>
        <taxon>Bacilli</taxon>
        <taxon>Bacillales</taxon>
        <taxon>Bacillaceae</taxon>
        <taxon>Lysinibacillus</taxon>
    </lineage>
</organism>
<dbReference type="RefSeq" id="WP_049668294.1">
    <property type="nucleotide sequence ID" value="NZ_JBIVOC010000001.1"/>
</dbReference>
<reference evidence="3" key="1">
    <citation type="submission" date="2015-07" db="EMBL/GenBank/DDBJ databases">
        <authorList>
            <consortium name="Consortium for Microbial Forensics and Genomics (microFORGE)"/>
            <person name="Knight B.M."/>
            <person name="Roberts D.P."/>
            <person name="Lin D."/>
            <person name="Hari K."/>
            <person name="Fletcher J."/>
            <person name="Melcher U."/>
            <person name="Blagden T."/>
            <person name="Winegar R.A."/>
        </authorList>
    </citation>
    <scope>NUCLEOTIDE SEQUENCE [LARGE SCALE GENOMIC DNA]</scope>
    <source>
        <strain evidence="3">DSM 23493</strain>
    </source>
</reference>
<evidence type="ECO:0008006" key="4">
    <source>
        <dbReference type="Google" id="ProtNLM"/>
    </source>
</evidence>
<name>A0A0K9F450_9BACI</name>
<dbReference type="GeneID" id="96600498"/>
<dbReference type="Pfam" id="PF17259">
    <property type="entry name" value="DUF5325"/>
    <property type="match status" value="1"/>
</dbReference>
<evidence type="ECO:0000313" key="3">
    <source>
        <dbReference type="Proteomes" id="UP000037326"/>
    </source>
</evidence>
<dbReference type="Proteomes" id="UP000037326">
    <property type="component" value="Unassembled WGS sequence"/>
</dbReference>
<evidence type="ECO:0000313" key="2">
    <source>
        <dbReference type="EMBL" id="KMY29389.1"/>
    </source>
</evidence>
<dbReference type="AlphaFoldDB" id="A0A0K9F450"/>
<protein>
    <recommendedName>
        <fullName evidence="4">YlaF family protein</fullName>
    </recommendedName>
</protein>
<comment type="caution">
    <text evidence="2">The sequence shown here is derived from an EMBL/GenBank/DDBJ whole genome shotgun (WGS) entry which is preliminary data.</text>
</comment>
<dbReference type="EMBL" id="LFXJ01000010">
    <property type="protein sequence ID" value="KMY29389.1"/>
    <property type="molecule type" value="Genomic_DNA"/>
</dbReference>
<accession>A0A0K9F450</accession>
<gene>
    <name evidence="2" type="ORF">ACZ11_20020</name>
</gene>
<sequence length="61" mass="6514">MNRAKFVMGVYALAAVLAMCSIGYSVAVSSVLGIIAGIVATCVIFMTAFKMKRKLREQGLL</sequence>
<proteinExistence type="predicted"/>
<dbReference type="PATRIC" id="fig|582475.4.peg.3087"/>
<dbReference type="InterPro" id="IPR035211">
    <property type="entry name" value="DUF5325"/>
</dbReference>
<keyword evidence="1" id="KW-0812">Transmembrane</keyword>